<keyword evidence="1" id="KW-0472">Membrane</keyword>
<accession>A0A7X0TLD8</accession>
<name>A0A7X0TLD8_9LIST</name>
<dbReference type="Proteomes" id="UP000532866">
    <property type="component" value="Unassembled WGS sequence"/>
</dbReference>
<dbReference type="AlphaFoldDB" id="A0A7X0TLD8"/>
<gene>
    <name evidence="2" type="ORF">HB759_05130</name>
</gene>
<evidence type="ECO:0000256" key="1">
    <source>
        <dbReference type="SAM" id="Phobius"/>
    </source>
</evidence>
<evidence type="ECO:0000313" key="3">
    <source>
        <dbReference type="Proteomes" id="UP000532866"/>
    </source>
</evidence>
<reference evidence="2 3" key="1">
    <citation type="submission" date="2020-03" db="EMBL/GenBank/DDBJ databases">
        <title>Soil Listeria distribution.</title>
        <authorList>
            <person name="Liao J."/>
            <person name="Wiedmann M."/>
        </authorList>
    </citation>
    <scope>NUCLEOTIDE SEQUENCE [LARGE SCALE GENOMIC DNA]</scope>
    <source>
        <strain evidence="2 3">FSL L7-1833</strain>
    </source>
</reference>
<feature type="transmembrane region" description="Helical" evidence="1">
    <location>
        <begin position="82"/>
        <end position="102"/>
    </location>
</feature>
<evidence type="ECO:0000313" key="2">
    <source>
        <dbReference type="EMBL" id="MBC1331330.1"/>
    </source>
</evidence>
<protein>
    <submittedName>
        <fullName evidence="2">Uncharacterized protein</fullName>
    </submittedName>
</protein>
<keyword evidence="1" id="KW-1133">Transmembrane helix</keyword>
<proteinExistence type="predicted"/>
<organism evidence="2 3">
    <name type="scientific">Listeria booriae</name>
    <dbReference type="NCBI Taxonomy" id="1552123"/>
    <lineage>
        <taxon>Bacteria</taxon>
        <taxon>Bacillati</taxon>
        <taxon>Bacillota</taxon>
        <taxon>Bacilli</taxon>
        <taxon>Bacillales</taxon>
        <taxon>Listeriaceae</taxon>
        <taxon>Listeria</taxon>
    </lineage>
</organism>
<dbReference type="RefSeq" id="WP_185361493.1">
    <property type="nucleotide sequence ID" value="NZ_JAARNA010000001.1"/>
</dbReference>
<feature type="transmembrane region" description="Helical" evidence="1">
    <location>
        <begin position="57"/>
        <end position="76"/>
    </location>
</feature>
<sequence>MRISKKNLDSFSKLISTIAEKADNIETLNEFLDSLSIEELERTKAYFSGTGTRTSFYQLRGILMGSFIAGMMIFLLNMFQQYFFVAVVAAIFLIACVSQLFITALTFPIMPNVGLAYARGKYDRIVGLIDVILIERYTEIRKNKY</sequence>
<keyword evidence="1" id="KW-0812">Transmembrane</keyword>
<comment type="caution">
    <text evidence="2">The sequence shown here is derived from an EMBL/GenBank/DDBJ whole genome shotgun (WGS) entry which is preliminary data.</text>
</comment>
<dbReference type="EMBL" id="JAAROL010000001">
    <property type="protein sequence ID" value="MBC1331330.1"/>
    <property type="molecule type" value="Genomic_DNA"/>
</dbReference>